<protein>
    <submittedName>
        <fullName evidence="2">Uncharacterized protein</fullName>
    </submittedName>
</protein>
<comment type="caution">
    <text evidence="2">The sequence shown here is derived from an EMBL/GenBank/DDBJ whole genome shotgun (WGS) entry which is preliminary data.</text>
</comment>
<keyword evidence="1" id="KW-0812">Transmembrane</keyword>
<reference evidence="2" key="2">
    <citation type="journal article" date="2021" name="PeerJ">
        <title>Extensive microbial diversity within the chicken gut microbiome revealed by metagenomics and culture.</title>
        <authorList>
            <person name="Gilroy R."/>
            <person name="Ravi A."/>
            <person name="Getino M."/>
            <person name="Pursley I."/>
            <person name="Horton D.L."/>
            <person name="Alikhan N.F."/>
            <person name="Baker D."/>
            <person name="Gharbi K."/>
            <person name="Hall N."/>
            <person name="Watson M."/>
            <person name="Adriaenssens E.M."/>
            <person name="Foster-Nyarko E."/>
            <person name="Jarju S."/>
            <person name="Secka A."/>
            <person name="Antonio M."/>
            <person name="Oren A."/>
            <person name="Chaudhuri R.R."/>
            <person name="La Ragione R."/>
            <person name="Hildebrand F."/>
            <person name="Pallen M.J."/>
        </authorList>
    </citation>
    <scope>NUCLEOTIDE SEQUENCE</scope>
    <source>
        <strain evidence="2">ChiBcec15-4380</strain>
    </source>
</reference>
<sequence>MRTLYGLFPLSDQVRQGDMRSLLISLIIYVLAAAITAMLRVVLGWIPLVGALLGVISVLLNLYCVAGGVLAVLRFWQERQK</sequence>
<evidence type="ECO:0000313" key="3">
    <source>
        <dbReference type="Proteomes" id="UP000824239"/>
    </source>
</evidence>
<accession>A0A9D1DIB6</accession>
<gene>
    <name evidence="2" type="ORF">IAA53_07660</name>
</gene>
<feature type="transmembrane region" description="Helical" evidence="1">
    <location>
        <begin position="21"/>
        <end position="46"/>
    </location>
</feature>
<evidence type="ECO:0000256" key="1">
    <source>
        <dbReference type="SAM" id="Phobius"/>
    </source>
</evidence>
<reference evidence="2" key="1">
    <citation type="submission" date="2020-10" db="EMBL/GenBank/DDBJ databases">
        <authorList>
            <person name="Gilroy R."/>
        </authorList>
    </citation>
    <scope>NUCLEOTIDE SEQUENCE</scope>
    <source>
        <strain evidence="2">ChiBcec15-4380</strain>
    </source>
</reference>
<dbReference type="EMBL" id="DVHE01000058">
    <property type="protein sequence ID" value="HIR51147.1"/>
    <property type="molecule type" value="Genomic_DNA"/>
</dbReference>
<dbReference type="AlphaFoldDB" id="A0A9D1DIB6"/>
<keyword evidence="1" id="KW-1133">Transmembrane helix</keyword>
<dbReference type="Proteomes" id="UP000824239">
    <property type="component" value="Unassembled WGS sequence"/>
</dbReference>
<keyword evidence="1" id="KW-0472">Membrane</keyword>
<evidence type="ECO:0000313" key="2">
    <source>
        <dbReference type="EMBL" id="HIR51147.1"/>
    </source>
</evidence>
<name>A0A9D1DIB6_9FIRM</name>
<proteinExistence type="predicted"/>
<feature type="transmembrane region" description="Helical" evidence="1">
    <location>
        <begin position="52"/>
        <end position="76"/>
    </location>
</feature>
<organism evidence="2 3">
    <name type="scientific">Candidatus Avoscillospira avicola</name>
    <dbReference type="NCBI Taxonomy" id="2840706"/>
    <lineage>
        <taxon>Bacteria</taxon>
        <taxon>Bacillati</taxon>
        <taxon>Bacillota</taxon>
        <taxon>Clostridia</taxon>
        <taxon>Eubacteriales</taxon>
        <taxon>Oscillospiraceae</taxon>
        <taxon>Oscillospiraceae incertae sedis</taxon>
        <taxon>Candidatus Avoscillospira</taxon>
    </lineage>
</organism>